<dbReference type="SUPFAM" id="SSF103473">
    <property type="entry name" value="MFS general substrate transporter"/>
    <property type="match status" value="1"/>
</dbReference>
<sequence>MTAESRKSRLPRDFRLYWLAGGVDRLGTQISGLALPLLLLDTGASAARAGLAVTIAGIGGLLAGPFAAVLADGRSRRPVMLGSALIAALAMGGATATVLTHHISLPLLVLAMLVERLAASCYQAAAGGSIVRLVPADAYPGAVARLQAGDQAALVTGPGLAGILLQCARWLPFLADAASYLLAAVCVRLIRTDLTPPAGAAEHDAGETFLSRLAAGVRHVREVPFLRFALVWITGANLLLMLLSYEAVFAIHRASGNTPVGLMLAVAGAAGLIGSLAAPALVTRVGGRAVVVAISWLTVPVAVALAPGSPVWVHGALLGAVSLLIPAVVVVVHSRMVLIVPQHLQSRVTSVWATAAAVVMMAAPGAAGTLADTIGTGTTDLSCAGALTLLALYATLSRALRETSRTAVPGAVPGAVPTLDEDAVPTPDADAVVNAGVEPAPDSAPASDADPAPMPSAVPAADVPVEARRS</sequence>
<feature type="compositionally biased region" description="Low complexity" evidence="6">
    <location>
        <begin position="439"/>
        <end position="464"/>
    </location>
</feature>
<evidence type="ECO:0000256" key="2">
    <source>
        <dbReference type="ARBA" id="ARBA00022475"/>
    </source>
</evidence>
<name>A0ABT6W405_9ACTN</name>
<dbReference type="PANTHER" id="PTHR23513:SF6">
    <property type="entry name" value="MAJOR FACILITATOR SUPERFAMILY ASSOCIATED DOMAIN-CONTAINING PROTEIN"/>
    <property type="match status" value="1"/>
</dbReference>
<gene>
    <name evidence="9" type="ORF">POF43_022230</name>
</gene>
<feature type="region of interest" description="Disordered" evidence="6">
    <location>
        <begin position="433"/>
        <end position="470"/>
    </location>
</feature>
<accession>A0ABT6W405</accession>
<keyword evidence="10" id="KW-1185">Reference proteome</keyword>
<comment type="caution">
    <text evidence="9">The sequence shown here is derived from an EMBL/GenBank/DDBJ whole genome shotgun (WGS) entry which is preliminary data.</text>
</comment>
<keyword evidence="5 7" id="KW-0472">Membrane</keyword>
<protein>
    <submittedName>
        <fullName evidence="9">MFS transporter</fullName>
    </submittedName>
</protein>
<evidence type="ECO:0000256" key="4">
    <source>
        <dbReference type="ARBA" id="ARBA00022989"/>
    </source>
</evidence>
<feature type="transmembrane region" description="Helical" evidence="7">
    <location>
        <begin position="377"/>
        <end position="396"/>
    </location>
</feature>
<dbReference type="Pfam" id="PF07690">
    <property type="entry name" value="MFS_1"/>
    <property type="match status" value="1"/>
</dbReference>
<evidence type="ECO:0000256" key="1">
    <source>
        <dbReference type="ARBA" id="ARBA00004651"/>
    </source>
</evidence>
<dbReference type="EMBL" id="JAAGKO020000034">
    <property type="protein sequence ID" value="MDI5965409.1"/>
    <property type="molecule type" value="Genomic_DNA"/>
</dbReference>
<keyword evidence="3 7" id="KW-0812">Transmembrane</keyword>
<keyword evidence="4 7" id="KW-1133">Transmembrane helix</keyword>
<evidence type="ECO:0000313" key="9">
    <source>
        <dbReference type="EMBL" id="MDI5965409.1"/>
    </source>
</evidence>
<comment type="subcellular location">
    <subcellularLocation>
        <location evidence="1">Cell membrane</location>
        <topology evidence="1">Multi-pass membrane protein</topology>
    </subcellularLocation>
</comment>
<feature type="transmembrane region" description="Helical" evidence="7">
    <location>
        <begin position="350"/>
        <end position="371"/>
    </location>
</feature>
<feature type="transmembrane region" description="Helical" evidence="7">
    <location>
        <begin position="228"/>
        <end position="248"/>
    </location>
</feature>
<dbReference type="PROSITE" id="PS50850">
    <property type="entry name" value="MFS"/>
    <property type="match status" value="1"/>
</dbReference>
<evidence type="ECO:0000256" key="7">
    <source>
        <dbReference type="SAM" id="Phobius"/>
    </source>
</evidence>
<keyword evidence="2" id="KW-1003">Cell membrane</keyword>
<evidence type="ECO:0000256" key="5">
    <source>
        <dbReference type="ARBA" id="ARBA00023136"/>
    </source>
</evidence>
<feature type="transmembrane region" description="Helical" evidence="7">
    <location>
        <begin position="51"/>
        <end position="71"/>
    </location>
</feature>
<dbReference type="PANTHER" id="PTHR23513">
    <property type="entry name" value="INTEGRAL MEMBRANE EFFLUX PROTEIN-RELATED"/>
    <property type="match status" value="1"/>
</dbReference>
<feature type="transmembrane region" description="Helical" evidence="7">
    <location>
        <begin position="312"/>
        <end position="338"/>
    </location>
</feature>
<dbReference type="InterPro" id="IPR020846">
    <property type="entry name" value="MFS_dom"/>
</dbReference>
<feature type="transmembrane region" description="Helical" evidence="7">
    <location>
        <begin position="260"/>
        <end position="282"/>
    </location>
</feature>
<dbReference type="Proteomes" id="UP001156398">
    <property type="component" value="Unassembled WGS sequence"/>
</dbReference>
<dbReference type="InterPro" id="IPR011701">
    <property type="entry name" value="MFS"/>
</dbReference>
<dbReference type="CDD" id="cd06173">
    <property type="entry name" value="MFS_MefA_like"/>
    <property type="match status" value="1"/>
</dbReference>
<organism evidence="9 10">
    <name type="scientific">Streptantibioticus silvisoli</name>
    <dbReference type="NCBI Taxonomy" id="2705255"/>
    <lineage>
        <taxon>Bacteria</taxon>
        <taxon>Bacillati</taxon>
        <taxon>Actinomycetota</taxon>
        <taxon>Actinomycetes</taxon>
        <taxon>Kitasatosporales</taxon>
        <taxon>Streptomycetaceae</taxon>
        <taxon>Streptantibioticus</taxon>
    </lineage>
</organism>
<proteinExistence type="predicted"/>
<feature type="domain" description="Major facilitator superfamily (MFS) profile" evidence="8">
    <location>
        <begin position="1"/>
        <end position="403"/>
    </location>
</feature>
<dbReference type="RefSeq" id="WP_271324958.1">
    <property type="nucleotide sequence ID" value="NZ_JAAGKO020000034.1"/>
</dbReference>
<dbReference type="Gene3D" id="1.20.1250.20">
    <property type="entry name" value="MFS general substrate transporter like domains"/>
    <property type="match status" value="1"/>
</dbReference>
<evidence type="ECO:0000256" key="6">
    <source>
        <dbReference type="SAM" id="MobiDB-lite"/>
    </source>
</evidence>
<evidence type="ECO:0000313" key="10">
    <source>
        <dbReference type="Proteomes" id="UP001156398"/>
    </source>
</evidence>
<evidence type="ECO:0000259" key="8">
    <source>
        <dbReference type="PROSITE" id="PS50850"/>
    </source>
</evidence>
<dbReference type="InterPro" id="IPR036259">
    <property type="entry name" value="MFS_trans_sf"/>
</dbReference>
<evidence type="ECO:0000256" key="3">
    <source>
        <dbReference type="ARBA" id="ARBA00022692"/>
    </source>
</evidence>
<feature type="transmembrane region" description="Helical" evidence="7">
    <location>
        <begin position="83"/>
        <end position="103"/>
    </location>
</feature>
<reference evidence="9 10" key="1">
    <citation type="submission" date="2023-05" db="EMBL/GenBank/DDBJ databases">
        <title>Streptantibioticus silvisoli sp. nov., acidotolerant actinomycetes 1 from pine litter.</title>
        <authorList>
            <person name="Swiecimska M."/>
            <person name="Golinska P."/>
            <person name="Sangal V."/>
            <person name="Wachnowicz B."/>
            <person name="Goodfellow M."/>
        </authorList>
    </citation>
    <scope>NUCLEOTIDE SEQUENCE [LARGE SCALE GENOMIC DNA]</scope>
    <source>
        <strain evidence="9 10">SL54</strain>
    </source>
</reference>
<feature type="transmembrane region" description="Helical" evidence="7">
    <location>
        <begin position="289"/>
        <end position="306"/>
    </location>
</feature>